<reference evidence="1" key="2">
    <citation type="submission" date="2019-07" db="EMBL/GenBank/DDBJ databases">
        <authorList>
            <person name="Yang Y."/>
            <person name="Bocs S."/>
            <person name="Baudouin L."/>
        </authorList>
    </citation>
    <scope>NUCLEOTIDE SEQUENCE</scope>
    <source>
        <tissue evidence="1">Spear leaf of Hainan Tall coconut</tissue>
    </source>
</reference>
<dbReference type="AlphaFoldDB" id="A0A8K0IML9"/>
<accession>A0A8K0IML9</accession>
<evidence type="ECO:0000313" key="1">
    <source>
        <dbReference type="EMBL" id="KAG1362462.1"/>
    </source>
</evidence>
<dbReference type="EMBL" id="CM017881">
    <property type="protein sequence ID" value="KAG1362462.1"/>
    <property type="molecule type" value="Genomic_DNA"/>
</dbReference>
<dbReference type="Proteomes" id="UP000797356">
    <property type="component" value="Chromosome 10"/>
</dbReference>
<dbReference type="InterPro" id="IPR029058">
    <property type="entry name" value="AB_hydrolase_fold"/>
</dbReference>
<dbReference type="OrthoDB" id="408631at2759"/>
<protein>
    <recommendedName>
        <fullName evidence="3">Alpha/beta hydrolase fold-3 domain-containing protein</fullName>
    </recommendedName>
</protein>
<comment type="caution">
    <text evidence="1">The sequence shown here is derived from an EMBL/GenBank/DDBJ whole genome shotgun (WGS) entry which is preliminary data.</text>
</comment>
<keyword evidence="2" id="KW-1185">Reference proteome</keyword>
<reference evidence="1" key="1">
    <citation type="journal article" date="2017" name="Gigascience">
        <title>The genome draft of coconut (Cocos nucifera).</title>
        <authorList>
            <person name="Xiao Y."/>
            <person name="Xu P."/>
            <person name="Fan H."/>
            <person name="Baudouin L."/>
            <person name="Xia W."/>
            <person name="Bocs S."/>
            <person name="Xu J."/>
            <person name="Li Q."/>
            <person name="Guo A."/>
            <person name="Zhou L."/>
            <person name="Li J."/>
            <person name="Wu Y."/>
            <person name="Ma Z."/>
            <person name="Armero A."/>
            <person name="Issali A.E."/>
            <person name="Liu N."/>
            <person name="Peng M."/>
            <person name="Yang Y."/>
        </authorList>
    </citation>
    <scope>NUCLEOTIDE SEQUENCE</scope>
    <source>
        <tissue evidence="1">Spear leaf of Hainan Tall coconut</tissue>
    </source>
</reference>
<gene>
    <name evidence="1" type="ORF">COCNU_10G006810</name>
</gene>
<proteinExistence type="predicted"/>
<organism evidence="1 2">
    <name type="scientific">Cocos nucifera</name>
    <name type="common">Coconut palm</name>
    <dbReference type="NCBI Taxonomy" id="13894"/>
    <lineage>
        <taxon>Eukaryota</taxon>
        <taxon>Viridiplantae</taxon>
        <taxon>Streptophyta</taxon>
        <taxon>Embryophyta</taxon>
        <taxon>Tracheophyta</taxon>
        <taxon>Spermatophyta</taxon>
        <taxon>Magnoliopsida</taxon>
        <taxon>Liliopsida</taxon>
        <taxon>Arecaceae</taxon>
        <taxon>Arecoideae</taxon>
        <taxon>Cocoseae</taxon>
        <taxon>Attaleinae</taxon>
        <taxon>Cocos</taxon>
    </lineage>
</organism>
<dbReference type="SUPFAM" id="SSF53474">
    <property type="entry name" value="alpha/beta-Hydrolases"/>
    <property type="match status" value="1"/>
</dbReference>
<dbReference type="Gene3D" id="3.40.50.1820">
    <property type="entry name" value="alpha/beta hydrolase"/>
    <property type="match status" value="1"/>
</dbReference>
<sequence>MDPYQFLHISRNLDGSLTRANLFPISPPTSDQPLDSIPALSKDVLPRCLVRGHVGDPLVDRQRVFARMLERGGVSVVAHLEEEGHHGIEIFKPDKAEALVADVKSFVYLDAAAPAGGVKVGGHRL</sequence>
<evidence type="ECO:0008006" key="3">
    <source>
        <dbReference type="Google" id="ProtNLM"/>
    </source>
</evidence>
<name>A0A8K0IML9_COCNU</name>
<evidence type="ECO:0000313" key="2">
    <source>
        <dbReference type="Proteomes" id="UP000797356"/>
    </source>
</evidence>